<evidence type="ECO:0000313" key="2">
    <source>
        <dbReference type="EMBL" id="GLD32386.1"/>
    </source>
</evidence>
<proteinExistence type="predicted"/>
<dbReference type="Proteomes" id="UP001165663">
    <property type="component" value="Unassembled WGS sequence"/>
</dbReference>
<evidence type="ECO:0000313" key="1">
    <source>
        <dbReference type="EMBL" id="GLB86626.1"/>
    </source>
</evidence>
<gene>
    <name evidence="2" type="ORF">Mkiyose1413_42690</name>
    <name evidence="1" type="ORF">SRL2020028_58820</name>
</gene>
<comment type="caution">
    <text evidence="2">The sequence shown here is derived from an EMBL/GenBank/DDBJ whole genome shotgun (WGS) entry which is preliminary data.</text>
</comment>
<dbReference type="EMBL" id="BRZI01000042">
    <property type="protein sequence ID" value="GLD32386.1"/>
    <property type="molecule type" value="Genomic_DNA"/>
</dbReference>
<keyword evidence="3" id="KW-1185">Reference proteome</keyword>
<accession>A0A9P3UZD1</accession>
<dbReference type="Proteomes" id="UP001064782">
    <property type="component" value="Unassembled WGS sequence"/>
</dbReference>
<dbReference type="AlphaFoldDB" id="A0A9P3UZD1"/>
<sequence length="95" mass="10102">MVALELSCSNCCASGEGAADEPELAPEVADEAADPEVADVEDVAVEFLFPHPVMTVATTAAANTIATDGRVQDRQETRRWEICACEIKPFMASLC</sequence>
<evidence type="ECO:0000313" key="3">
    <source>
        <dbReference type="Proteomes" id="UP001064782"/>
    </source>
</evidence>
<dbReference type="EMBL" id="BRXE01000159">
    <property type="protein sequence ID" value="GLB86626.1"/>
    <property type="molecule type" value="Genomic_DNA"/>
</dbReference>
<name>A0A9P3UZD1_9MYCO</name>
<organism evidence="2 3">
    <name type="scientific">Mycobacterium kiyosense</name>
    <dbReference type="NCBI Taxonomy" id="2871094"/>
    <lineage>
        <taxon>Bacteria</taxon>
        <taxon>Bacillati</taxon>
        <taxon>Actinomycetota</taxon>
        <taxon>Actinomycetes</taxon>
        <taxon>Mycobacteriales</taxon>
        <taxon>Mycobacteriaceae</taxon>
        <taxon>Mycobacterium</taxon>
    </lineage>
</organism>
<reference evidence="2" key="1">
    <citation type="submission" date="2022-08" db="EMBL/GenBank/DDBJ databases">
        <title>Mycobacterium kiyosense sp. nov., scotochromogenic slow-glowing species isolated from respiratory specimens.</title>
        <authorList>
            <person name="Fukano H."/>
            <person name="Kazumi Y."/>
            <person name="Sakagami N."/>
            <person name="Ato M."/>
            <person name="Mitarai S."/>
            <person name="Hoshino Y."/>
        </authorList>
    </citation>
    <scope>NUCLEOTIDE SEQUENCE</scope>
    <source>
        <strain evidence="2">1413</strain>
        <strain evidence="1">SRL2020-028</strain>
    </source>
</reference>
<protein>
    <submittedName>
        <fullName evidence="2">Uncharacterized protein</fullName>
    </submittedName>
</protein>